<organism evidence="1 2">
    <name type="scientific">Marseilla massiliensis</name>
    <dbReference type="NCBI Taxonomy" id="1841864"/>
    <lineage>
        <taxon>Bacteria</taxon>
        <taxon>Pseudomonadati</taxon>
        <taxon>Bacteroidota</taxon>
        <taxon>Bacteroidia</taxon>
        <taxon>Bacteroidales</taxon>
        <taxon>Prevotellaceae</taxon>
        <taxon>Marseilla</taxon>
    </lineage>
</organism>
<keyword evidence="2" id="KW-1185">Reference proteome</keyword>
<dbReference type="AlphaFoldDB" id="A0A938WP89"/>
<evidence type="ECO:0000313" key="1">
    <source>
        <dbReference type="EMBL" id="MBM6662612.1"/>
    </source>
</evidence>
<evidence type="ECO:0000313" key="2">
    <source>
        <dbReference type="Proteomes" id="UP000764045"/>
    </source>
</evidence>
<accession>A0A938WP89</accession>
<protein>
    <submittedName>
        <fullName evidence="1">Uncharacterized protein</fullName>
    </submittedName>
</protein>
<proteinExistence type="predicted"/>
<reference evidence="1 2" key="1">
    <citation type="journal article" date="2021" name="Sci. Rep.">
        <title>The distribution of antibiotic resistance genes in chicken gut microbiota commensals.</title>
        <authorList>
            <person name="Juricova H."/>
            <person name="Matiasovicova J."/>
            <person name="Kubasova T."/>
            <person name="Cejkova D."/>
            <person name="Rychlik I."/>
        </authorList>
    </citation>
    <scope>NUCLEOTIDE SEQUENCE [LARGE SCALE GENOMIC DNA]</scope>
    <source>
        <strain evidence="1 2">An819</strain>
    </source>
</reference>
<gene>
    <name evidence="1" type="ORF">H6B30_12760</name>
</gene>
<name>A0A938WP89_9BACT</name>
<dbReference type="RefSeq" id="WP_205111192.1">
    <property type="nucleotide sequence ID" value="NZ_JACJJL010000025.1"/>
</dbReference>
<dbReference type="Proteomes" id="UP000764045">
    <property type="component" value="Unassembled WGS sequence"/>
</dbReference>
<sequence>MYVIDSEFNTVDNGGYVAEGKNIMIALSCKNGYGLKSFTINGEDCTDKLGDSDGSGREFQYMYRVTGDIHIEALAELKKVPVISSVSGNGRLELYDSEGRAIESGELVTIGSSVTVKAVADPGNSIVEFKANDRDMLSDLKLGENQVTLTLSEKTIFTAVFTGEEKPDNECAVTWTVTGEGSLSVRCGNKVLQSGDKVVKDDYIEIKPMMAKGYSLTSLTVNGVEMVAEVKGKLSLQVKEPTDIAATFEVLPLWSELAADAFAGGDGTKQNPYQVETPQQLAKIANDVDMGTQTYSGVYFDIVADIDLAGYDWLPIGYKDTQMREFVFDGIINGNGHKIRNLNVNTGENIISSGLLGTTGEHFELHDLTIESGSVKGNSMVGAFVGYNRGLVDGCTNYAQVSCIIFYCGGIVGCNSKTDGMTSRIRNCVNYGSVVAGAGGINGISAGGIVGANSAVVEGCVNYGSVESPTSGAGGIAASMEGGVIRHCYNRGKVESAMMVGGICGAVTGREGDCEIYNSYSAASLMSYEANQSGGILGYLVFIEPNKFNMRNVYFDINLFGGPAIAVSNDVFASYTIDNAKGFTTGLMTSEDFVTRLNNETEGAELWALGAGNENDGYPVVDLDKYATGMVSPKAAGMAVGASGGTISVAGADAATVAEVYTVAGALVYSGTVGNMASHAFANGLYVVRVSGESYKVIVK</sequence>
<dbReference type="EMBL" id="JACJJL010000025">
    <property type="protein sequence ID" value="MBM6662612.1"/>
    <property type="molecule type" value="Genomic_DNA"/>
</dbReference>
<dbReference type="Gene3D" id="2.160.20.110">
    <property type="match status" value="2"/>
</dbReference>
<comment type="caution">
    <text evidence="1">The sequence shown here is derived from an EMBL/GenBank/DDBJ whole genome shotgun (WGS) entry which is preliminary data.</text>
</comment>